<dbReference type="PANTHER" id="PTHR10948">
    <property type="entry name" value="TRANSPOSASE"/>
    <property type="match status" value="1"/>
</dbReference>
<dbReference type="InterPro" id="IPR051917">
    <property type="entry name" value="Transposase-Integrase"/>
</dbReference>
<dbReference type="GO" id="GO:0004803">
    <property type="term" value="F:transposase activity"/>
    <property type="evidence" value="ECO:0007669"/>
    <property type="project" value="TreeGrafter"/>
</dbReference>
<dbReference type="AlphaFoldDB" id="A0A3B0W6F4"/>
<gene>
    <name evidence="2" type="ORF">MNBD_GAMMA05-2375</name>
</gene>
<organism evidence="2">
    <name type="scientific">hydrothermal vent metagenome</name>
    <dbReference type="NCBI Taxonomy" id="652676"/>
    <lineage>
        <taxon>unclassified sequences</taxon>
        <taxon>metagenomes</taxon>
        <taxon>ecological metagenomes</taxon>
    </lineage>
</organism>
<dbReference type="GO" id="GO:0032196">
    <property type="term" value="P:transposition"/>
    <property type="evidence" value="ECO:0007669"/>
    <property type="project" value="TreeGrafter"/>
</dbReference>
<dbReference type="PANTHER" id="PTHR10948:SF23">
    <property type="entry name" value="TRANSPOSASE INSI FOR INSERTION SEQUENCE ELEMENT IS30A-RELATED"/>
    <property type="match status" value="1"/>
</dbReference>
<dbReference type="Gene3D" id="1.10.10.60">
    <property type="entry name" value="Homeodomain-like"/>
    <property type="match status" value="1"/>
</dbReference>
<evidence type="ECO:0000259" key="1">
    <source>
        <dbReference type="Pfam" id="PF13936"/>
    </source>
</evidence>
<dbReference type="Pfam" id="PF13936">
    <property type="entry name" value="HTH_38"/>
    <property type="match status" value="1"/>
</dbReference>
<dbReference type="EMBL" id="UOFE01000008">
    <property type="protein sequence ID" value="VAW50891.1"/>
    <property type="molecule type" value="Genomic_DNA"/>
</dbReference>
<evidence type="ECO:0000313" key="2">
    <source>
        <dbReference type="EMBL" id="VAW50891.1"/>
    </source>
</evidence>
<protein>
    <recommendedName>
        <fullName evidence="1">Transposase IS30-like HTH domain-containing protein</fullName>
    </recommendedName>
</protein>
<dbReference type="InterPro" id="IPR025246">
    <property type="entry name" value="IS30-like_HTH"/>
</dbReference>
<sequence>MTYKQLTSGDRYTISSLRKQGFSVADIAIALDRDRSTIYREVKRNSCADGRYRPYKA</sequence>
<proteinExistence type="predicted"/>
<feature type="non-terminal residue" evidence="2">
    <location>
        <position position="57"/>
    </location>
</feature>
<reference evidence="2" key="1">
    <citation type="submission" date="2018-06" db="EMBL/GenBank/DDBJ databases">
        <authorList>
            <person name="Zhirakovskaya E."/>
        </authorList>
    </citation>
    <scope>NUCLEOTIDE SEQUENCE</scope>
</reference>
<dbReference type="GO" id="GO:0005829">
    <property type="term" value="C:cytosol"/>
    <property type="evidence" value="ECO:0007669"/>
    <property type="project" value="TreeGrafter"/>
</dbReference>
<accession>A0A3B0W6F4</accession>
<name>A0A3B0W6F4_9ZZZZ</name>
<feature type="domain" description="Transposase IS30-like HTH" evidence="1">
    <location>
        <begin position="3"/>
        <end position="45"/>
    </location>
</feature>